<reference evidence="1 2" key="1">
    <citation type="submission" date="2020-04" db="EMBL/GenBank/DDBJ databases">
        <title>Genome sequencing of novel species.</title>
        <authorList>
            <person name="Heo J."/>
            <person name="Kim S.-J."/>
            <person name="Kim J.-S."/>
            <person name="Hong S.-B."/>
            <person name="Kwon S.-W."/>
        </authorList>
    </citation>
    <scope>NUCLEOTIDE SEQUENCE [LARGE SCALE GENOMIC DNA]</scope>
    <source>
        <strain evidence="1 2">CJU-R4</strain>
    </source>
</reference>
<organism evidence="1 2">
    <name type="scientific">Spirosoma rhododendri</name>
    <dbReference type="NCBI Taxonomy" id="2728024"/>
    <lineage>
        <taxon>Bacteria</taxon>
        <taxon>Pseudomonadati</taxon>
        <taxon>Bacteroidota</taxon>
        <taxon>Cytophagia</taxon>
        <taxon>Cytophagales</taxon>
        <taxon>Cytophagaceae</taxon>
        <taxon>Spirosoma</taxon>
    </lineage>
</organism>
<dbReference type="RefSeq" id="WP_169551735.1">
    <property type="nucleotide sequence ID" value="NZ_CP051677.1"/>
</dbReference>
<accession>A0A7L5DRC6</accession>
<gene>
    <name evidence="1" type="ORF">HH216_16110</name>
</gene>
<dbReference type="KEGG" id="srho:HH216_16110"/>
<evidence type="ECO:0000313" key="2">
    <source>
        <dbReference type="Proteomes" id="UP000501128"/>
    </source>
</evidence>
<protein>
    <submittedName>
        <fullName evidence="1">Uncharacterized protein</fullName>
    </submittedName>
</protein>
<evidence type="ECO:0000313" key="1">
    <source>
        <dbReference type="EMBL" id="QJD79773.1"/>
    </source>
</evidence>
<sequence>MPITVKTEKFTVESYEVSVSQATDGLRRTVSLTSPDLSHGIRFNAVILFFKTNFAQPSVGHANNLAGANFDPRSLTLWGDNTLFDGLYAVLSTEAPLTFEFTYEVDSALPNEDQKDVTSYRLFSGRGTPGDFEKPTRLSVLTNLQPALTGDSQ</sequence>
<dbReference type="EMBL" id="CP051677">
    <property type="protein sequence ID" value="QJD79773.1"/>
    <property type="molecule type" value="Genomic_DNA"/>
</dbReference>
<name>A0A7L5DRC6_9BACT</name>
<proteinExistence type="predicted"/>
<dbReference type="Proteomes" id="UP000501128">
    <property type="component" value="Chromosome"/>
</dbReference>
<keyword evidence="2" id="KW-1185">Reference proteome</keyword>
<dbReference type="AlphaFoldDB" id="A0A7L5DRC6"/>